<evidence type="ECO:0000313" key="7">
    <source>
        <dbReference type="EMBL" id="MBS9525718.1"/>
    </source>
</evidence>
<keyword evidence="2" id="KW-0201">Cytochrome c-type biogenesis</keyword>
<dbReference type="RefSeq" id="WP_213946575.1">
    <property type="nucleotide sequence ID" value="NZ_JAHCMY010000017.1"/>
</dbReference>
<dbReference type="InterPro" id="IPR036249">
    <property type="entry name" value="Thioredoxin-like_sf"/>
</dbReference>
<name>A0AAP2CJ54_9BACT</name>
<dbReference type="InterPro" id="IPR012336">
    <property type="entry name" value="Thioredoxin-like_fold"/>
</dbReference>
<dbReference type="Proteomes" id="UP001319104">
    <property type="component" value="Unassembled WGS sequence"/>
</dbReference>
<dbReference type="PANTHER" id="PTHR42852">
    <property type="entry name" value="THIOL:DISULFIDE INTERCHANGE PROTEIN DSBE"/>
    <property type="match status" value="1"/>
</dbReference>
<evidence type="ECO:0000259" key="6">
    <source>
        <dbReference type="PROSITE" id="PS51352"/>
    </source>
</evidence>
<organism evidence="7 8">
    <name type="scientific">Litoribacter ruber</name>
    <dbReference type="NCBI Taxonomy" id="702568"/>
    <lineage>
        <taxon>Bacteria</taxon>
        <taxon>Pseudomonadati</taxon>
        <taxon>Bacteroidota</taxon>
        <taxon>Cytophagia</taxon>
        <taxon>Cytophagales</taxon>
        <taxon>Cyclobacteriaceae</taxon>
        <taxon>Litoribacter</taxon>
    </lineage>
</organism>
<dbReference type="PROSITE" id="PS51352">
    <property type="entry name" value="THIOREDOXIN_2"/>
    <property type="match status" value="1"/>
</dbReference>
<keyword evidence="5" id="KW-0732">Signal</keyword>
<keyword evidence="4" id="KW-0676">Redox-active center</keyword>
<keyword evidence="8" id="KW-1185">Reference proteome</keyword>
<dbReference type="SUPFAM" id="SSF52833">
    <property type="entry name" value="Thioredoxin-like"/>
    <property type="match status" value="1"/>
</dbReference>
<feature type="signal peptide" evidence="5">
    <location>
        <begin position="1"/>
        <end position="23"/>
    </location>
</feature>
<evidence type="ECO:0000256" key="3">
    <source>
        <dbReference type="ARBA" id="ARBA00023157"/>
    </source>
</evidence>
<accession>A0AAP2CJ54</accession>
<feature type="domain" description="Thioredoxin" evidence="6">
    <location>
        <begin position="382"/>
        <end position="529"/>
    </location>
</feature>
<dbReference type="GO" id="GO:0030313">
    <property type="term" value="C:cell envelope"/>
    <property type="evidence" value="ECO:0007669"/>
    <property type="project" value="UniProtKB-SubCell"/>
</dbReference>
<proteinExistence type="predicted"/>
<evidence type="ECO:0000313" key="8">
    <source>
        <dbReference type="Proteomes" id="UP001319104"/>
    </source>
</evidence>
<dbReference type="AlphaFoldDB" id="A0AAP2CJ54"/>
<dbReference type="EMBL" id="JAHCMY010000017">
    <property type="protein sequence ID" value="MBS9525718.1"/>
    <property type="molecule type" value="Genomic_DNA"/>
</dbReference>
<reference evidence="7 8" key="1">
    <citation type="submission" date="2021-05" db="EMBL/GenBank/DDBJ databases">
        <authorList>
            <person name="Zhang Z.D."/>
            <person name="Osman G."/>
        </authorList>
    </citation>
    <scope>NUCLEOTIDE SEQUENCE [LARGE SCALE GENOMIC DNA]</scope>
    <source>
        <strain evidence="7 8">KCTC 32217</strain>
    </source>
</reference>
<gene>
    <name evidence="7" type="ORF">KI659_16990</name>
</gene>
<dbReference type="InterPro" id="IPR013766">
    <property type="entry name" value="Thioredoxin_domain"/>
</dbReference>
<feature type="chain" id="PRO_5042934171" evidence="5">
    <location>
        <begin position="24"/>
        <end position="533"/>
    </location>
</feature>
<sequence length="533" mass="61562">MKKRTIFFFLGLLCLLGRVEIVAGQEVANHPQAPSDRMEGAPVVVYGEIRPRMPFDHFTIKYWEAPLDLVSNSPQLHFQKIKAKSGSLKKGNPYSYYFEVHIPAESFGYLTIGNEHVTFLDHLPVLSGDSLQLQVNELFGRTVFSGPQGDYAQLHASLQIAKDRELFDRETVVHTRDYTNMFPQEGEYQEFLKAQEMGFGRKVKLWLIDTEEYFLNQKEENHKLLKGLPQYATEAIETSSVDSFRKQMLMDDFLSREWWSHYQLWQSLLRYAENQDSLLSSMREYEEEILRQQVPISPIFISSFQLDYFFEKARFHAHLYDRSVAEAISLLYEGDTRDKLLAKYLFRNYTGATITEAEATNITATIQDPLLKSQVNDYILKFKPGSELAEFKFEDRSGNQVEIDDYQGKLVLINSWFTGCSASSSFYQNILKQVEDKYADNPDVALLSISIDPSKEAWDKGVESGKYSSEAWDELYSGNDRDKHPFFLHYGIQDFPRQMIIGPDGRIIKARGIGWDPKQIIQTIDQALINSME</sequence>
<dbReference type="Pfam" id="PF13905">
    <property type="entry name" value="Thioredoxin_8"/>
    <property type="match status" value="1"/>
</dbReference>
<dbReference type="GO" id="GO:0017004">
    <property type="term" value="P:cytochrome complex assembly"/>
    <property type="evidence" value="ECO:0007669"/>
    <property type="project" value="UniProtKB-KW"/>
</dbReference>
<comment type="subcellular location">
    <subcellularLocation>
        <location evidence="1">Cell envelope</location>
    </subcellularLocation>
</comment>
<evidence type="ECO:0000256" key="5">
    <source>
        <dbReference type="SAM" id="SignalP"/>
    </source>
</evidence>
<evidence type="ECO:0000256" key="2">
    <source>
        <dbReference type="ARBA" id="ARBA00022748"/>
    </source>
</evidence>
<evidence type="ECO:0000256" key="4">
    <source>
        <dbReference type="ARBA" id="ARBA00023284"/>
    </source>
</evidence>
<dbReference type="Gene3D" id="3.40.30.10">
    <property type="entry name" value="Glutaredoxin"/>
    <property type="match status" value="1"/>
</dbReference>
<keyword evidence="3" id="KW-1015">Disulfide bond</keyword>
<evidence type="ECO:0000256" key="1">
    <source>
        <dbReference type="ARBA" id="ARBA00004196"/>
    </source>
</evidence>
<dbReference type="PANTHER" id="PTHR42852:SF6">
    <property type="entry name" value="THIOL:DISULFIDE INTERCHANGE PROTEIN DSBE"/>
    <property type="match status" value="1"/>
</dbReference>
<comment type="caution">
    <text evidence="7">The sequence shown here is derived from an EMBL/GenBank/DDBJ whole genome shotgun (WGS) entry which is preliminary data.</text>
</comment>
<protein>
    <submittedName>
        <fullName evidence="7">Thioredoxin family protein</fullName>
    </submittedName>
</protein>
<dbReference type="InterPro" id="IPR050553">
    <property type="entry name" value="Thioredoxin_ResA/DsbE_sf"/>
</dbReference>